<keyword evidence="3" id="KW-0597">Phosphoprotein</keyword>
<dbReference type="InterPro" id="IPR036097">
    <property type="entry name" value="HisK_dim/P_sf"/>
</dbReference>
<reference evidence="7 8" key="1">
    <citation type="submission" date="2019-07" db="EMBL/GenBank/DDBJ databases">
        <title>Draft genome for Aliikangiella sp. M105.</title>
        <authorList>
            <person name="Wang G."/>
        </authorList>
    </citation>
    <scope>NUCLEOTIDE SEQUENCE [LARGE SCALE GENOMIC DNA]</scope>
    <source>
        <strain evidence="7 8">M105</strain>
    </source>
</reference>
<keyword evidence="5" id="KW-0472">Membrane</keyword>
<accession>A0A545TW74</accession>
<evidence type="ECO:0000313" key="8">
    <source>
        <dbReference type="Proteomes" id="UP000315439"/>
    </source>
</evidence>
<dbReference type="SUPFAM" id="SSF47384">
    <property type="entry name" value="Homodimeric domain of signal transducing histidine kinase"/>
    <property type="match status" value="1"/>
</dbReference>
<dbReference type="Pfam" id="PF00512">
    <property type="entry name" value="HisKA"/>
    <property type="match status" value="1"/>
</dbReference>
<name>A0A545TW74_9GAMM</name>
<feature type="domain" description="Histidine kinase" evidence="6">
    <location>
        <begin position="363"/>
        <end position="581"/>
    </location>
</feature>
<protein>
    <recommendedName>
        <fullName evidence="2">histidine kinase</fullName>
        <ecNumber evidence="2">2.7.13.3</ecNumber>
    </recommendedName>
</protein>
<dbReference type="RefSeq" id="WP_142935000.1">
    <property type="nucleotide sequence ID" value="NZ_ML660172.1"/>
</dbReference>
<dbReference type="OrthoDB" id="9797243at2"/>
<proteinExistence type="predicted"/>
<dbReference type="InterPro" id="IPR003594">
    <property type="entry name" value="HATPase_dom"/>
</dbReference>
<dbReference type="GO" id="GO:0000155">
    <property type="term" value="F:phosphorelay sensor kinase activity"/>
    <property type="evidence" value="ECO:0007669"/>
    <property type="project" value="InterPro"/>
</dbReference>
<comment type="caution">
    <text evidence="7">The sequence shown here is derived from an EMBL/GenBank/DDBJ whole genome shotgun (WGS) entry which is preliminary data.</text>
</comment>
<feature type="coiled-coil region" evidence="4">
    <location>
        <begin position="312"/>
        <end position="339"/>
    </location>
</feature>
<comment type="catalytic activity">
    <reaction evidence="1">
        <text>ATP + protein L-histidine = ADP + protein N-phospho-L-histidine.</text>
        <dbReference type="EC" id="2.7.13.3"/>
    </reaction>
</comment>
<evidence type="ECO:0000256" key="4">
    <source>
        <dbReference type="SAM" id="Coils"/>
    </source>
</evidence>
<dbReference type="Gene3D" id="1.10.287.130">
    <property type="match status" value="1"/>
</dbReference>
<evidence type="ECO:0000256" key="3">
    <source>
        <dbReference type="ARBA" id="ARBA00022553"/>
    </source>
</evidence>
<dbReference type="EC" id="2.7.13.3" evidence="2"/>
<feature type="coiled-coil region" evidence="4">
    <location>
        <begin position="41"/>
        <end position="68"/>
    </location>
</feature>
<evidence type="ECO:0000313" key="7">
    <source>
        <dbReference type="EMBL" id="TQV81477.1"/>
    </source>
</evidence>
<dbReference type="PROSITE" id="PS50109">
    <property type="entry name" value="HIS_KIN"/>
    <property type="match status" value="1"/>
</dbReference>
<evidence type="ECO:0000256" key="2">
    <source>
        <dbReference type="ARBA" id="ARBA00012438"/>
    </source>
</evidence>
<sequence>MTPSRISILVTLLIGTIFTALLVITQSSVSTTPHSDSGAAKLGAEQLANQIEQNLTSLQESLESLSFNSFWQSNPASEWSYWLDSQKTLFNAAGLSLVGAHARSNNVLYFEKPSRAGQLSELKNPLERLYKNKKTITLLREFRNAPATIILVPIKNVENEIIGTLIGIKYFDAKTLKQFHHFTQIPVAVTKNNLIQTVSIDTSPSLQNYDLVEVEWPKSISSTIWKLVLLVSPPAAFSSSMLFLVVGIVLTIILVIMVLKQVNASRKNAQLLGDTLDINLPIAEQINRLTTLQNLTHDVDIADTIRSIRTRFEQLVQQKKTLTLEIRKLQESEKRLRQTTSSLTSERDSAVAAPRRKSEFLSRMGDEITTPMKSVVSMLRLLSEYEFESEPKQLLSIAKRSTRTLVDNLNNILDFSKLDANMLKLNPSTFSVRQLIDDLSSELSHYANEKGLSLQASSDPDIPTEVVADVTRIKQILRNLLGNAIRFTKQGDVNLFVNAFQDGDKQLLKFTVKDSGVGIPQDAQDGLFDSLEQQTKLTNSSFAGRLRLIVSKYLAELMGGEIGVISEPGKGSQFWFTVELQ</sequence>
<evidence type="ECO:0000256" key="1">
    <source>
        <dbReference type="ARBA" id="ARBA00000085"/>
    </source>
</evidence>
<keyword evidence="4" id="KW-0175">Coiled coil</keyword>
<dbReference type="InterPro" id="IPR004358">
    <property type="entry name" value="Sig_transdc_His_kin-like_C"/>
</dbReference>
<dbReference type="CDD" id="cd00082">
    <property type="entry name" value="HisKA"/>
    <property type="match status" value="1"/>
</dbReference>
<gene>
    <name evidence="7" type="ORF">FLL46_25330</name>
</gene>
<dbReference type="InterPro" id="IPR036890">
    <property type="entry name" value="HATPase_C_sf"/>
</dbReference>
<organism evidence="7 8">
    <name type="scientific">Aliikangiella coralliicola</name>
    <dbReference type="NCBI Taxonomy" id="2592383"/>
    <lineage>
        <taxon>Bacteria</taxon>
        <taxon>Pseudomonadati</taxon>
        <taxon>Pseudomonadota</taxon>
        <taxon>Gammaproteobacteria</taxon>
        <taxon>Oceanospirillales</taxon>
        <taxon>Pleioneaceae</taxon>
        <taxon>Aliikangiella</taxon>
    </lineage>
</organism>
<dbReference type="Gene3D" id="3.30.565.10">
    <property type="entry name" value="Histidine kinase-like ATPase, C-terminal domain"/>
    <property type="match status" value="1"/>
</dbReference>
<feature type="transmembrane region" description="Helical" evidence="5">
    <location>
        <begin position="241"/>
        <end position="259"/>
    </location>
</feature>
<dbReference type="PANTHER" id="PTHR45339">
    <property type="entry name" value="HYBRID SIGNAL TRANSDUCTION HISTIDINE KINASE J"/>
    <property type="match status" value="1"/>
</dbReference>
<dbReference type="AlphaFoldDB" id="A0A545TW74"/>
<dbReference type="Proteomes" id="UP000315439">
    <property type="component" value="Unassembled WGS sequence"/>
</dbReference>
<dbReference type="InterPro" id="IPR005467">
    <property type="entry name" value="His_kinase_dom"/>
</dbReference>
<dbReference type="EMBL" id="VIKS01000016">
    <property type="protein sequence ID" value="TQV81477.1"/>
    <property type="molecule type" value="Genomic_DNA"/>
</dbReference>
<dbReference type="PANTHER" id="PTHR45339:SF3">
    <property type="entry name" value="HISTIDINE KINASE"/>
    <property type="match status" value="1"/>
</dbReference>
<dbReference type="SUPFAM" id="SSF55874">
    <property type="entry name" value="ATPase domain of HSP90 chaperone/DNA topoisomerase II/histidine kinase"/>
    <property type="match status" value="1"/>
</dbReference>
<keyword evidence="5" id="KW-0812">Transmembrane</keyword>
<evidence type="ECO:0000259" key="6">
    <source>
        <dbReference type="PROSITE" id="PS50109"/>
    </source>
</evidence>
<dbReference type="PRINTS" id="PR00344">
    <property type="entry name" value="BCTRLSENSOR"/>
</dbReference>
<dbReference type="Pfam" id="PF02518">
    <property type="entry name" value="HATPase_c"/>
    <property type="match status" value="1"/>
</dbReference>
<keyword evidence="5" id="KW-1133">Transmembrane helix</keyword>
<keyword evidence="8" id="KW-1185">Reference proteome</keyword>
<dbReference type="InterPro" id="IPR003661">
    <property type="entry name" value="HisK_dim/P_dom"/>
</dbReference>
<evidence type="ECO:0000256" key="5">
    <source>
        <dbReference type="SAM" id="Phobius"/>
    </source>
</evidence>
<dbReference type="SMART" id="SM00387">
    <property type="entry name" value="HATPase_c"/>
    <property type="match status" value="1"/>
</dbReference>
<dbReference type="SMART" id="SM00388">
    <property type="entry name" value="HisKA"/>
    <property type="match status" value="1"/>
</dbReference>